<evidence type="ECO:0000313" key="2">
    <source>
        <dbReference type="Proteomes" id="UP000198863"/>
    </source>
</evidence>
<dbReference type="Gene3D" id="3.30.70.1280">
    <property type="entry name" value="SP0830-like domains"/>
    <property type="match status" value="1"/>
</dbReference>
<organism evidence="1 2">
    <name type="scientific">Klenkia brasiliensis</name>
    <dbReference type="NCBI Taxonomy" id="333142"/>
    <lineage>
        <taxon>Bacteria</taxon>
        <taxon>Bacillati</taxon>
        <taxon>Actinomycetota</taxon>
        <taxon>Actinomycetes</taxon>
        <taxon>Geodermatophilales</taxon>
        <taxon>Geodermatophilaceae</taxon>
        <taxon>Klenkia</taxon>
    </lineage>
</organism>
<dbReference type="PANTHER" id="PTHR36439">
    <property type="entry name" value="BLL4334 PROTEIN"/>
    <property type="match status" value="1"/>
</dbReference>
<keyword evidence="2" id="KW-1185">Reference proteome</keyword>
<dbReference type="PANTHER" id="PTHR36439:SF1">
    <property type="entry name" value="DUF1697 DOMAIN-CONTAINING PROTEIN"/>
    <property type="match status" value="1"/>
</dbReference>
<dbReference type="Pfam" id="PF08002">
    <property type="entry name" value="DUF1697"/>
    <property type="match status" value="1"/>
</dbReference>
<sequence>MPVVARSVVLLRGINVGKAKRIAMGPLREVLAARGYGAVTTHLSSGNVVLETDRVEADLAADVHACIAAEFGHDVAVVVRSAAELADVVTAGPVALPAGTELDPARYLVTFLPAVPAPGRVTAVPAAGPGDGAWALRGRDLHLWLPDGVLGTPVGGWAWDRLLGTTGTGRNWTTVTRVAALAAAPAG</sequence>
<evidence type="ECO:0000313" key="1">
    <source>
        <dbReference type="EMBL" id="SDG88366.1"/>
    </source>
</evidence>
<accession>A0A1G7XWH6</accession>
<dbReference type="InterPro" id="IPR012545">
    <property type="entry name" value="DUF1697"/>
</dbReference>
<name>A0A1G7XWH6_9ACTN</name>
<dbReference type="Proteomes" id="UP000198863">
    <property type="component" value="Unassembled WGS sequence"/>
</dbReference>
<proteinExistence type="predicted"/>
<protein>
    <submittedName>
        <fullName evidence="1">Uncharacterized conserved protein, DUF1697 family</fullName>
    </submittedName>
</protein>
<gene>
    <name evidence="1" type="ORF">SAMN05660324_3826</name>
</gene>
<dbReference type="SUPFAM" id="SSF160379">
    <property type="entry name" value="SP0830-like"/>
    <property type="match status" value="1"/>
</dbReference>
<dbReference type="EMBL" id="FNCF01000006">
    <property type="protein sequence ID" value="SDG88366.1"/>
    <property type="molecule type" value="Genomic_DNA"/>
</dbReference>
<dbReference type="PIRSF" id="PIRSF008502">
    <property type="entry name" value="UCP008502"/>
    <property type="match status" value="1"/>
</dbReference>
<dbReference type="AlphaFoldDB" id="A0A1G7XWH6"/>
<reference evidence="2" key="1">
    <citation type="submission" date="2016-10" db="EMBL/GenBank/DDBJ databases">
        <authorList>
            <person name="Varghese N."/>
            <person name="Submissions S."/>
        </authorList>
    </citation>
    <scope>NUCLEOTIDE SEQUENCE [LARGE SCALE GENOMIC DNA]</scope>
    <source>
        <strain evidence="2">DSM 44526</strain>
    </source>
</reference>